<evidence type="ECO:0000256" key="2">
    <source>
        <dbReference type="ARBA" id="ARBA00022475"/>
    </source>
</evidence>
<evidence type="ECO:0000313" key="8">
    <source>
        <dbReference type="EMBL" id="KUG26083.1"/>
    </source>
</evidence>
<evidence type="ECO:0000256" key="1">
    <source>
        <dbReference type="ARBA" id="ARBA00004651"/>
    </source>
</evidence>
<dbReference type="EMBL" id="LNQE01000540">
    <property type="protein sequence ID" value="KUG26083.1"/>
    <property type="molecule type" value="Genomic_DNA"/>
</dbReference>
<gene>
    <name evidence="8" type="ORF">ASZ90_004092</name>
</gene>
<keyword evidence="5 6" id="KW-0472">Membrane</keyword>
<sequence length="131" mass="15302">MYYVGKLFGEKLIRRGKIKFIKHGDILKADRWFRKWGYKLILANRFLPGTRSVISFFSGVHELDVGRTFVFSAISAFAWNAFIIYLGMVVGHNVELIDYYLNTYSYAIIALTIAVIAVILIRIFWRKKKEN</sequence>
<feature type="transmembrane region" description="Helical" evidence="6">
    <location>
        <begin position="69"/>
        <end position="91"/>
    </location>
</feature>
<accession>A0A0W8G0R3</accession>
<dbReference type="PANTHER" id="PTHR42709:SF6">
    <property type="entry name" value="UNDECAPRENYL PHOSPHATE TRANSPORTER A"/>
    <property type="match status" value="1"/>
</dbReference>
<keyword evidence="3 6" id="KW-0812">Transmembrane</keyword>
<dbReference type="AlphaFoldDB" id="A0A0W8G0R3"/>
<dbReference type="Pfam" id="PF09335">
    <property type="entry name" value="VTT_dom"/>
    <property type="match status" value="1"/>
</dbReference>
<evidence type="ECO:0000256" key="3">
    <source>
        <dbReference type="ARBA" id="ARBA00022692"/>
    </source>
</evidence>
<keyword evidence="2" id="KW-1003">Cell membrane</keyword>
<evidence type="ECO:0000256" key="6">
    <source>
        <dbReference type="SAM" id="Phobius"/>
    </source>
</evidence>
<keyword evidence="4 6" id="KW-1133">Transmembrane helix</keyword>
<name>A0A0W8G0R3_9ZZZZ</name>
<feature type="transmembrane region" description="Helical" evidence="6">
    <location>
        <begin position="103"/>
        <end position="125"/>
    </location>
</feature>
<evidence type="ECO:0000256" key="5">
    <source>
        <dbReference type="ARBA" id="ARBA00023136"/>
    </source>
</evidence>
<proteinExistence type="predicted"/>
<dbReference type="InterPro" id="IPR051311">
    <property type="entry name" value="DedA_domain"/>
</dbReference>
<evidence type="ECO:0000259" key="7">
    <source>
        <dbReference type="Pfam" id="PF09335"/>
    </source>
</evidence>
<evidence type="ECO:0000256" key="4">
    <source>
        <dbReference type="ARBA" id="ARBA00022989"/>
    </source>
</evidence>
<reference evidence="8" key="1">
    <citation type="journal article" date="2015" name="Proc. Natl. Acad. Sci. U.S.A.">
        <title>Networks of energetic and metabolic interactions define dynamics in microbial communities.</title>
        <authorList>
            <person name="Embree M."/>
            <person name="Liu J.K."/>
            <person name="Al-Bassam M.M."/>
            <person name="Zengler K."/>
        </authorList>
    </citation>
    <scope>NUCLEOTIDE SEQUENCE</scope>
</reference>
<comment type="subcellular location">
    <subcellularLocation>
        <location evidence="1">Cell membrane</location>
        <topology evidence="1">Multi-pass membrane protein</topology>
    </subcellularLocation>
</comment>
<dbReference type="PANTHER" id="PTHR42709">
    <property type="entry name" value="ALKALINE PHOSPHATASE LIKE PROTEIN"/>
    <property type="match status" value="1"/>
</dbReference>
<comment type="caution">
    <text evidence="8">The sequence shown here is derived from an EMBL/GenBank/DDBJ whole genome shotgun (WGS) entry which is preliminary data.</text>
</comment>
<protein>
    <submittedName>
        <fullName evidence="8">Deda family protein</fullName>
    </submittedName>
</protein>
<organism evidence="8">
    <name type="scientific">hydrocarbon metagenome</name>
    <dbReference type="NCBI Taxonomy" id="938273"/>
    <lineage>
        <taxon>unclassified sequences</taxon>
        <taxon>metagenomes</taxon>
        <taxon>ecological metagenomes</taxon>
    </lineage>
</organism>
<feature type="domain" description="VTT" evidence="7">
    <location>
        <begin position="1"/>
        <end position="87"/>
    </location>
</feature>
<dbReference type="GO" id="GO:0005886">
    <property type="term" value="C:plasma membrane"/>
    <property type="evidence" value="ECO:0007669"/>
    <property type="project" value="UniProtKB-SubCell"/>
</dbReference>
<dbReference type="InterPro" id="IPR032816">
    <property type="entry name" value="VTT_dom"/>
</dbReference>